<dbReference type="Proteomes" id="UP000198773">
    <property type="component" value="Unassembled WGS sequence"/>
</dbReference>
<comment type="function">
    <text evidence="3">Nucleotide-binding protein.</text>
</comment>
<sequence>MPSFDIVSEIEQQEVLNAVENANRELDTRYDFRGVEATFTLSDQVVTMKAEAEFQLQQMLEIFRAKVIKRGLDARSFKENEVVHSGKTYSQSLNMLQGIDTPTAKKLVKLIKDSKLKVQASIQGDQVRVTGKKRDDLQEAIAFVKQSELEQPFQFTNFRD</sequence>
<dbReference type="STRING" id="152573.SAMN04488051_108105"/>
<dbReference type="SUPFAM" id="SSF89963">
    <property type="entry name" value="YajQ-like"/>
    <property type="match status" value="2"/>
</dbReference>
<dbReference type="CDD" id="cd11740">
    <property type="entry name" value="YajQ_like"/>
    <property type="match status" value="1"/>
</dbReference>
<dbReference type="PANTHER" id="PTHR30476">
    <property type="entry name" value="UPF0234 PROTEIN YAJQ"/>
    <property type="match status" value="1"/>
</dbReference>
<dbReference type="RefSeq" id="WP_091344370.1">
    <property type="nucleotide sequence ID" value="NZ_FNRM01000008.1"/>
</dbReference>
<keyword evidence="1 3" id="KW-0547">Nucleotide-binding</keyword>
<dbReference type="InterPro" id="IPR035571">
    <property type="entry name" value="UPF0234-like_C"/>
</dbReference>
<organism evidence="4 5">
    <name type="scientific">Alkalimonas amylolytica</name>
    <dbReference type="NCBI Taxonomy" id="152573"/>
    <lineage>
        <taxon>Bacteria</taxon>
        <taxon>Pseudomonadati</taxon>
        <taxon>Pseudomonadota</taxon>
        <taxon>Gammaproteobacteria</taxon>
        <taxon>Alkalimonas</taxon>
    </lineage>
</organism>
<keyword evidence="5" id="KW-1185">Reference proteome</keyword>
<accession>A0A1H4EZP9</accession>
<dbReference type="Gene3D" id="3.30.70.990">
    <property type="entry name" value="YajQ-like, domain 2"/>
    <property type="match status" value="1"/>
</dbReference>
<dbReference type="InterPro" id="IPR036183">
    <property type="entry name" value="YajQ-like_sf"/>
</dbReference>
<dbReference type="InterPro" id="IPR007551">
    <property type="entry name" value="YajQ/Smlt4090-like"/>
</dbReference>
<dbReference type="AlphaFoldDB" id="A0A1H4EZP9"/>
<protein>
    <recommendedName>
        <fullName evidence="3">Nucleotide-binding protein SAMN04488051_108105</fullName>
    </recommendedName>
</protein>
<dbReference type="InterPro" id="IPR035570">
    <property type="entry name" value="UPF0234_N"/>
</dbReference>
<dbReference type="Gene3D" id="3.30.70.860">
    <property type="match status" value="1"/>
</dbReference>
<dbReference type="GO" id="GO:0005829">
    <property type="term" value="C:cytosol"/>
    <property type="evidence" value="ECO:0007669"/>
    <property type="project" value="TreeGrafter"/>
</dbReference>
<dbReference type="Pfam" id="PF04461">
    <property type="entry name" value="YajQ"/>
    <property type="match status" value="1"/>
</dbReference>
<name>A0A1H4EZP9_ALKAM</name>
<dbReference type="OrthoDB" id="9801447at2"/>
<dbReference type="PANTHER" id="PTHR30476:SF0">
    <property type="entry name" value="UPF0234 PROTEIN YAJQ"/>
    <property type="match status" value="1"/>
</dbReference>
<dbReference type="NCBIfam" id="NF003819">
    <property type="entry name" value="PRK05412.1"/>
    <property type="match status" value="1"/>
</dbReference>
<dbReference type="GO" id="GO:0000166">
    <property type="term" value="F:nucleotide binding"/>
    <property type="evidence" value="ECO:0007669"/>
    <property type="project" value="UniProtKB-UniRule"/>
</dbReference>
<dbReference type="HAMAP" id="MF_00632">
    <property type="entry name" value="UPF0234"/>
    <property type="match status" value="1"/>
</dbReference>
<evidence type="ECO:0000256" key="1">
    <source>
        <dbReference type="ARBA" id="ARBA00022741"/>
    </source>
</evidence>
<dbReference type="FunFam" id="3.30.70.860:FF:000001">
    <property type="entry name" value="UPF0234 protein YajQ"/>
    <property type="match status" value="1"/>
</dbReference>
<evidence type="ECO:0000256" key="3">
    <source>
        <dbReference type="HAMAP-Rule" id="MF_00632"/>
    </source>
</evidence>
<proteinExistence type="inferred from homology"/>
<evidence type="ECO:0000313" key="4">
    <source>
        <dbReference type="EMBL" id="SEA90381.1"/>
    </source>
</evidence>
<gene>
    <name evidence="4" type="ORF">SAMN04488051_108105</name>
</gene>
<evidence type="ECO:0000313" key="5">
    <source>
        <dbReference type="Proteomes" id="UP000198773"/>
    </source>
</evidence>
<comment type="similarity">
    <text evidence="2 3">Belongs to the YajQ family.</text>
</comment>
<evidence type="ECO:0000256" key="2">
    <source>
        <dbReference type="ARBA" id="ARBA00093450"/>
    </source>
</evidence>
<reference evidence="4 5" key="1">
    <citation type="submission" date="2016-10" db="EMBL/GenBank/DDBJ databases">
        <authorList>
            <person name="de Groot N.N."/>
        </authorList>
    </citation>
    <scope>NUCLEOTIDE SEQUENCE [LARGE SCALE GENOMIC DNA]</scope>
    <source>
        <strain evidence="4 5">CGMCC 1.3430</strain>
    </source>
</reference>
<dbReference type="EMBL" id="FNRM01000008">
    <property type="protein sequence ID" value="SEA90381.1"/>
    <property type="molecule type" value="Genomic_DNA"/>
</dbReference>